<dbReference type="AlphaFoldDB" id="A0A8T0DVE9"/>
<dbReference type="EMBL" id="JTDF01000686">
    <property type="protein sequence ID" value="KAF8571142.1"/>
    <property type="molecule type" value="Genomic_DNA"/>
</dbReference>
<gene>
    <name evidence="1" type="ORF">P879_02055</name>
</gene>
<accession>A0A8T0DVE9</accession>
<dbReference type="Proteomes" id="UP000699462">
    <property type="component" value="Unassembled WGS sequence"/>
</dbReference>
<evidence type="ECO:0000313" key="1">
    <source>
        <dbReference type="EMBL" id="KAF8571142.1"/>
    </source>
</evidence>
<evidence type="ECO:0000313" key="2">
    <source>
        <dbReference type="Proteomes" id="UP000699462"/>
    </source>
</evidence>
<proteinExistence type="predicted"/>
<comment type="caution">
    <text evidence="1">The sequence shown here is derived from an EMBL/GenBank/DDBJ whole genome shotgun (WGS) entry which is preliminary data.</text>
</comment>
<organism evidence="1 2">
    <name type="scientific">Paragonimus westermani</name>
    <dbReference type="NCBI Taxonomy" id="34504"/>
    <lineage>
        <taxon>Eukaryota</taxon>
        <taxon>Metazoa</taxon>
        <taxon>Spiralia</taxon>
        <taxon>Lophotrochozoa</taxon>
        <taxon>Platyhelminthes</taxon>
        <taxon>Trematoda</taxon>
        <taxon>Digenea</taxon>
        <taxon>Plagiorchiida</taxon>
        <taxon>Troglotremata</taxon>
        <taxon>Troglotrematidae</taxon>
        <taxon>Paragonimus</taxon>
    </lineage>
</organism>
<sequence length="156" mass="17570">MSTKQRIQEPEVLRRADSMLLSKPDKAAGNFLTNGSVCLQKVTDFLSDPSRFISVFTEEDRTEARSNANQAALYTKDILFLYCFDHLLGASSEALLCTKLVEFSGNYHKPNESHRSAALMHHLCTAKLRLDILAWTVYMRGCTYVSTFTPISDVII</sequence>
<reference evidence="1 2" key="1">
    <citation type="submission" date="2019-07" db="EMBL/GenBank/DDBJ databases">
        <title>Annotation for the trematode Paragonimus westermani.</title>
        <authorList>
            <person name="Choi Y.-J."/>
        </authorList>
    </citation>
    <scope>NUCLEOTIDE SEQUENCE [LARGE SCALE GENOMIC DNA]</scope>
    <source>
        <strain evidence="1">180907_Pwestermani</strain>
    </source>
</reference>
<protein>
    <submittedName>
        <fullName evidence="1">Uncharacterized protein</fullName>
    </submittedName>
</protein>
<name>A0A8T0DVE9_9TREM</name>
<keyword evidence="2" id="KW-1185">Reference proteome</keyword>